<dbReference type="Pfam" id="PF12684">
    <property type="entry name" value="DUF3799"/>
    <property type="match status" value="1"/>
</dbReference>
<sequence length="283" mass="32500">MPENIYHADPTSLSSTGARTLIRQTPKQFYNDRHEPQKPKPEYDFGHCAHKMVLGEGNQFKVMDPKIHGLTADGKQSQKPTATGMWKATEAKARLDGLTPITKAQMETAQRMAGVVFDHPLARNLFTDGTAEMSGYWHDDATRIRCRLRTDWITEPTKRRPRRIVVDYKQSTSAEVDHFEDMVFKFGYHQQQAWYEDGLIQHGFEGFGFVFVLQSNKPPYDVAVCEIDPEIVDLGRRLNRRAIEIYAECEASNEWPGIPPVVHRVGMSNWRRERQESLLHVAS</sequence>
<dbReference type="InterPro" id="IPR011604">
    <property type="entry name" value="PDDEXK-like_dom_sf"/>
</dbReference>
<evidence type="ECO:0000313" key="3">
    <source>
        <dbReference type="Proteomes" id="UP000547444"/>
    </source>
</evidence>
<evidence type="ECO:0000313" key="2">
    <source>
        <dbReference type="EMBL" id="NIH98091.1"/>
    </source>
</evidence>
<dbReference type="Gene3D" id="3.90.320.10">
    <property type="match status" value="1"/>
</dbReference>
<comment type="caution">
    <text evidence="2">The sequence shown here is derived from an EMBL/GenBank/DDBJ whole genome shotgun (WGS) entry which is preliminary data.</text>
</comment>
<keyword evidence="3" id="KW-1185">Reference proteome</keyword>
<protein>
    <recommendedName>
        <fullName evidence="1">Putative exodeoxyribonuclease 8 PDDEXK-like domain-containing protein</fullName>
    </recommendedName>
</protein>
<feature type="domain" description="Putative exodeoxyribonuclease 8 PDDEXK-like" evidence="1">
    <location>
        <begin position="35"/>
        <end position="257"/>
    </location>
</feature>
<dbReference type="InterPro" id="IPR024432">
    <property type="entry name" value="Put_RecE_PDDEXK-like_dom"/>
</dbReference>
<accession>A0A7X5U491</accession>
<name>A0A7X5U491_9MYCO</name>
<proteinExistence type="predicted"/>
<reference evidence="2 3" key="1">
    <citation type="submission" date="2020-03" db="EMBL/GenBank/DDBJ databases">
        <title>Sequencing the genomes of 1000 actinobacteria strains.</title>
        <authorList>
            <person name="Klenk H.-P."/>
        </authorList>
    </citation>
    <scope>NUCLEOTIDE SEQUENCE [LARGE SCALE GENOMIC DNA]</scope>
    <source>
        <strain evidence="2 3">DSM 44556</strain>
    </source>
</reference>
<dbReference type="AlphaFoldDB" id="A0A7X5U491"/>
<dbReference type="RefSeq" id="WP_167163436.1">
    <property type="nucleotide sequence ID" value="NZ_JAANOW010000003.1"/>
</dbReference>
<organism evidence="2 3">
    <name type="scientific">Mycolicibacterium fluoranthenivorans</name>
    <dbReference type="NCBI Taxonomy" id="258505"/>
    <lineage>
        <taxon>Bacteria</taxon>
        <taxon>Bacillati</taxon>
        <taxon>Actinomycetota</taxon>
        <taxon>Actinomycetes</taxon>
        <taxon>Mycobacteriales</taxon>
        <taxon>Mycobacteriaceae</taxon>
        <taxon>Mycolicibacterium</taxon>
    </lineage>
</organism>
<evidence type="ECO:0000259" key="1">
    <source>
        <dbReference type="Pfam" id="PF12684"/>
    </source>
</evidence>
<dbReference type="EMBL" id="JAANOW010000003">
    <property type="protein sequence ID" value="NIH98091.1"/>
    <property type="molecule type" value="Genomic_DNA"/>
</dbReference>
<dbReference type="Proteomes" id="UP000547444">
    <property type="component" value="Unassembled WGS sequence"/>
</dbReference>
<gene>
    <name evidence="2" type="ORF">FHU31_005097</name>
</gene>